<organism evidence="4 5">
    <name type="scientific">Thioclava nitratireducens</name>
    <dbReference type="NCBI Taxonomy" id="1915078"/>
    <lineage>
        <taxon>Bacteria</taxon>
        <taxon>Pseudomonadati</taxon>
        <taxon>Pseudomonadota</taxon>
        <taxon>Alphaproteobacteria</taxon>
        <taxon>Rhodobacterales</taxon>
        <taxon>Paracoccaceae</taxon>
        <taxon>Thioclava</taxon>
    </lineage>
</organism>
<evidence type="ECO:0000313" key="4">
    <source>
        <dbReference type="EMBL" id="AQS49190.1"/>
    </source>
</evidence>
<evidence type="ECO:0000256" key="2">
    <source>
        <dbReference type="SAM" id="SignalP"/>
    </source>
</evidence>
<evidence type="ECO:0000313" key="5">
    <source>
        <dbReference type="Proteomes" id="UP000185622"/>
    </source>
</evidence>
<keyword evidence="5" id="KW-1185">Reference proteome</keyword>
<gene>
    <name evidence="4" type="ORF">BMG03_16395</name>
</gene>
<protein>
    <recommendedName>
        <fullName evidence="3">Haem-binding uptake Tiki superfamily ChaN domain-containing protein</fullName>
    </recommendedName>
</protein>
<feature type="region of interest" description="Disordered" evidence="1">
    <location>
        <begin position="239"/>
        <end position="270"/>
    </location>
</feature>
<name>A0ABM6IJW8_9RHOB</name>
<dbReference type="Pfam" id="PF04187">
    <property type="entry name" value="Cofac_haem_bdg"/>
    <property type="match status" value="1"/>
</dbReference>
<dbReference type="Gene3D" id="3.40.50.11550">
    <property type="match status" value="2"/>
</dbReference>
<keyword evidence="2" id="KW-0732">Signal</keyword>
<proteinExistence type="predicted"/>
<evidence type="ECO:0000259" key="3">
    <source>
        <dbReference type="Pfam" id="PF04187"/>
    </source>
</evidence>
<dbReference type="EMBL" id="CP019437">
    <property type="protein sequence ID" value="AQS49190.1"/>
    <property type="molecule type" value="Genomic_DNA"/>
</dbReference>
<sequence>MRKFLAAICLLSLTGSAQAAEISPDQLDTLSGDIVVLGEIHDNATHHLNQARAIKALKPAAVVFEQLTPEQAAKITPALLKDEGALEKALDWNNSGWPDFAIYYPIFEALGDAKVYGAAQPRETVRAAMTKPLPEVFGKGAARYGLDQPYPDALQAKLEAQSQEDHCNALPVDLLPGMVAAQRFRDAAFARVALKALKETGGPVAVITGSGHARTDLAVPALLRKADPEAKVVAIGQIEAEPGADPGPQPYDDWIVTPPTERADPCAAFK</sequence>
<dbReference type="InterPro" id="IPR007314">
    <property type="entry name" value="Cofac_haem-bd_dom"/>
</dbReference>
<feature type="domain" description="Haem-binding uptake Tiki superfamily ChaN" evidence="3">
    <location>
        <begin position="32"/>
        <end position="222"/>
    </location>
</feature>
<dbReference type="Proteomes" id="UP000185622">
    <property type="component" value="Chromosome"/>
</dbReference>
<accession>A0ABM6IJW8</accession>
<feature type="signal peptide" evidence="2">
    <location>
        <begin position="1"/>
        <end position="19"/>
    </location>
</feature>
<dbReference type="CDD" id="cd14727">
    <property type="entry name" value="ChanN-like"/>
    <property type="match status" value="1"/>
</dbReference>
<dbReference type="RefSeq" id="WP_075774108.1">
    <property type="nucleotide sequence ID" value="NZ_CP019437.1"/>
</dbReference>
<reference evidence="4 5" key="1">
    <citation type="submission" date="2017-01" db="EMBL/GenBank/DDBJ databases">
        <title>The complete genome sequence of a sulfur-oxidizing marine bacterium Thioclava sp. 25B10_4T.</title>
        <authorList>
            <person name="Liu Y."/>
            <person name="Lai Q."/>
            <person name="Shao Z."/>
        </authorList>
    </citation>
    <scope>NUCLEOTIDE SEQUENCE [LARGE SCALE GENOMIC DNA]</scope>
    <source>
        <strain evidence="4 5">25B10_4</strain>
    </source>
</reference>
<dbReference type="SUPFAM" id="SSF159501">
    <property type="entry name" value="EreA/ChaN-like"/>
    <property type="match status" value="1"/>
</dbReference>
<evidence type="ECO:0000256" key="1">
    <source>
        <dbReference type="SAM" id="MobiDB-lite"/>
    </source>
</evidence>
<feature type="chain" id="PRO_5046137575" description="Haem-binding uptake Tiki superfamily ChaN domain-containing protein" evidence="2">
    <location>
        <begin position="20"/>
        <end position="270"/>
    </location>
</feature>